<evidence type="ECO:0000313" key="1">
    <source>
        <dbReference type="EMBL" id="CAH0533237.1"/>
    </source>
</evidence>
<proteinExistence type="predicted"/>
<evidence type="ECO:0000313" key="2">
    <source>
        <dbReference type="Proteomes" id="UP000838672"/>
    </source>
</evidence>
<keyword evidence="2" id="KW-1185">Reference proteome</keyword>
<protein>
    <recommendedName>
        <fullName evidence="3">Queuine tRNA-ribosyltransferase</fullName>
    </recommendedName>
</protein>
<dbReference type="InterPro" id="IPR036511">
    <property type="entry name" value="TGT-like_sf"/>
</dbReference>
<comment type="caution">
    <text evidence="1">The sequence shown here is derived from an EMBL/GenBank/DDBJ whole genome shotgun (WGS) entry which is preliminary data.</text>
</comment>
<gene>
    <name evidence="1" type="ORF">VST7929_01101</name>
</gene>
<reference evidence="1" key="1">
    <citation type="submission" date="2021-11" db="EMBL/GenBank/DDBJ databases">
        <authorList>
            <person name="Rodrigo-Torres L."/>
            <person name="Arahal R. D."/>
            <person name="Lucena T."/>
        </authorList>
    </citation>
    <scope>NUCLEOTIDE SEQUENCE</scope>
    <source>
        <strain evidence="1">CECT 7929</strain>
    </source>
</reference>
<dbReference type="Gene3D" id="3.20.20.105">
    <property type="entry name" value="Queuine tRNA-ribosyltransferase-like"/>
    <property type="match status" value="1"/>
</dbReference>
<name>A0ABN8DRG0_9VIBR</name>
<dbReference type="EMBL" id="CAKLDI010000001">
    <property type="protein sequence ID" value="CAH0533237.1"/>
    <property type="molecule type" value="Genomic_DNA"/>
</dbReference>
<dbReference type="Proteomes" id="UP000838672">
    <property type="component" value="Unassembled WGS sequence"/>
</dbReference>
<sequence>MFPDVSTIGRVPTPVFYPSVSSVSKNVWSVIDHIELLTSLDFPQFLVSCFDVYKYQDNKRLLAALNKAHEQCQVVLWDSGIYEVAWSRSKRWCFKRYINTLRRNNVSHAFGFDDYCLANETANVKNIESMIKRTIGQIGSDVISPIVHCKDAYDYPEICKQVATICSPELIAIPERELGFGICEIAENISKIRSALNSTGKYQVLHILGTGNPLSMMLYAFAGADSFDGLDWCQTVVDFDSGKLHHPLQLDLYEHQSEYGSEKNLSFFARCYAHNLEFYRLWMEMLKQAIENDGQIAMLERYLPKSFLNKNQKLFSKTINRREEAHEALAN</sequence>
<dbReference type="RefSeq" id="WP_237465558.1">
    <property type="nucleotide sequence ID" value="NZ_CAKLDI010000001.1"/>
</dbReference>
<dbReference type="SUPFAM" id="SSF51713">
    <property type="entry name" value="tRNA-guanine transglycosylase"/>
    <property type="match status" value="1"/>
</dbReference>
<organism evidence="1 2">
    <name type="scientific">Vibrio stylophorae</name>
    <dbReference type="NCBI Taxonomy" id="659351"/>
    <lineage>
        <taxon>Bacteria</taxon>
        <taxon>Pseudomonadati</taxon>
        <taxon>Pseudomonadota</taxon>
        <taxon>Gammaproteobacteria</taxon>
        <taxon>Vibrionales</taxon>
        <taxon>Vibrionaceae</taxon>
        <taxon>Vibrio</taxon>
    </lineage>
</organism>
<accession>A0ABN8DRG0</accession>
<evidence type="ECO:0008006" key="3">
    <source>
        <dbReference type="Google" id="ProtNLM"/>
    </source>
</evidence>